<organism evidence="3">
    <name type="scientific">hydrothermal vent metagenome</name>
    <dbReference type="NCBI Taxonomy" id="652676"/>
    <lineage>
        <taxon>unclassified sequences</taxon>
        <taxon>metagenomes</taxon>
        <taxon>ecological metagenomes</taxon>
    </lineage>
</organism>
<dbReference type="Gene3D" id="2.60.40.10">
    <property type="entry name" value="Immunoglobulins"/>
    <property type="match status" value="1"/>
</dbReference>
<feature type="domain" description="LysM" evidence="2">
    <location>
        <begin position="39"/>
        <end position="86"/>
    </location>
</feature>
<dbReference type="InterPro" id="IPR006860">
    <property type="entry name" value="FecR"/>
</dbReference>
<dbReference type="Pfam" id="PF01476">
    <property type="entry name" value="LysM"/>
    <property type="match status" value="1"/>
</dbReference>
<feature type="transmembrane region" description="Helical" evidence="1">
    <location>
        <begin position="455"/>
        <end position="477"/>
    </location>
</feature>
<dbReference type="PIRSF" id="PIRSF029644">
    <property type="entry name" value="UCP029644"/>
    <property type="match status" value="1"/>
</dbReference>
<proteinExistence type="predicted"/>
<dbReference type="PROSITE" id="PS51782">
    <property type="entry name" value="LYSM"/>
    <property type="match status" value="1"/>
</dbReference>
<keyword evidence="1" id="KW-0812">Transmembrane</keyword>
<dbReference type="AlphaFoldDB" id="A0A3B0ZJ62"/>
<protein>
    <recommendedName>
        <fullName evidence="2">LysM domain-containing protein</fullName>
    </recommendedName>
</protein>
<dbReference type="InterPro" id="IPR036779">
    <property type="entry name" value="LysM_dom_sf"/>
</dbReference>
<dbReference type="SMART" id="SM00257">
    <property type="entry name" value="LysM"/>
    <property type="match status" value="1"/>
</dbReference>
<reference evidence="3" key="1">
    <citation type="submission" date="2018-06" db="EMBL/GenBank/DDBJ databases">
        <authorList>
            <person name="Zhirakovskaya E."/>
        </authorList>
    </citation>
    <scope>NUCLEOTIDE SEQUENCE</scope>
</reference>
<dbReference type="InterPro" id="IPR016930">
    <property type="entry name" value="UCP029644"/>
</dbReference>
<dbReference type="PANTHER" id="PTHR38731">
    <property type="entry name" value="LIPL45-RELATED LIPOPROTEIN-RELATED"/>
    <property type="match status" value="1"/>
</dbReference>
<evidence type="ECO:0000313" key="3">
    <source>
        <dbReference type="EMBL" id="VAW87347.1"/>
    </source>
</evidence>
<dbReference type="PANTHER" id="PTHR38731:SF1">
    <property type="entry name" value="FECR PROTEIN DOMAIN-CONTAINING PROTEIN"/>
    <property type="match status" value="1"/>
</dbReference>
<keyword evidence="1" id="KW-1133">Transmembrane helix</keyword>
<dbReference type="CDD" id="cd00118">
    <property type="entry name" value="LysM"/>
    <property type="match status" value="1"/>
</dbReference>
<dbReference type="InterPro" id="IPR013783">
    <property type="entry name" value="Ig-like_fold"/>
</dbReference>
<dbReference type="Pfam" id="PF04773">
    <property type="entry name" value="FecR"/>
    <property type="match status" value="1"/>
</dbReference>
<evidence type="ECO:0000259" key="2">
    <source>
        <dbReference type="PROSITE" id="PS51782"/>
    </source>
</evidence>
<gene>
    <name evidence="3" type="ORF">MNBD_GAMMA16-276</name>
</gene>
<sequence>MRVVCVDKKGQMKRRKKVLLLGLFFLLCVNSVSTAATEWIYTVQAGDTLWGLSQEHLENAGNLRKLQDLNNISDPKNIPPGTQIRFPLAWLKIKRPPVRVLELTGEVSVISAQTGVATLLKPDSILLMGDEIQTGLNDNVLLEFLDNSRLLLQKNSRLIFETENTYNNKGVLDIRIRLPHGRIETIINPDKKKGTRFEIHTPAAITGVRGTNFRVSMEKNEKIGRTEVTQGKVAVSGTVGKTIVVPANFGTVVTVGQTPSPPSRLLPPPDLSQLPDHFTHLPLAFDWPTMDGAEIYRAQINSITVGGLLVDEEALLNPQLHSIKIPDGDYLLRVRAIDTNGLEGMNAEHKFTLIVPIEPPLLQVPSPNSTIDKQPLAFHWEAAKNSTSYYFQLSTSPDFSTPLVDIPYHSNTELNLEQTLEPGNYYWRVASRTPFDKQSTFSPVQQFNLGQPESLLAILALPLAWVAIFIPLLLWLLL</sequence>
<name>A0A3B0ZJ62_9ZZZZ</name>
<accession>A0A3B0ZJ62</accession>
<dbReference type="EMBL" id="UOFO01000119">
    <property type="protein sequence ID" value="VAW87347.1"/>
    <property type="molecule type" value="Genomic_DNA"/>
</dbReference>
<dbReference type="SUPFAM" id="SSF54106">
    <property type="entry name" value="LysM domain"/>
    <property type="match status" value="1"/>
</dbReference>
<dbReference type="InterPro" id="IPR018392">
    <property type="entry name" value="LysM"/>
</dbReference>
<evidence type="ECO:0000256" key="1">
    <source>
        <dbReference type="SAM" id="Phobius"/>
    </source>
</evidence>
<dbReference type="Gene3D" id="2.60.120.1440">
    <property type="match status" value="1"/>
</dbReference>
<keyword evidence="1" id="KW-0472">Membrane</keyword>
<dbReference type="Gene3D" id="3.10.350.10">
    <property type="entry name" value="LysM domain"/>
    <property type="match status" value="1"/>
</dbReference>